<dbReference type="OrthoDB" id="9793802at2"/>
<feature type="domain" description="Baseplate protein J-like barrel" evidence="1">
    <location>
        <begin position="117"/>
        <end position="192"/>
    </location>
</feature>
<proteinExistence type="predicted"/>
<dbReference type="PANTHER" id="PTHR35862">
    <property type="entry name" value="FELS-2 PROPHAGE PROTEIN"/>
    <property type="match status" value="1"/>
</dbReference>
<protein>
    <submittedName>
        <fullName evidence="3">Phage-related baseplate assembly protein</fullName>
    </submittedName>
</protein>
<organism evidence="3 4">
    <name type="scientific">Phyllobacterium leguminum</name>
    <dbReference type="NCBI Taxonomy" id="314237"/>
    <lineage>
        <taxon>Bacteria</taxon>
        <taxon>Pseudomonadati</taxon>
        <taxon>Pseudomonadota</taxon>
        <taxon>Alphaproteobacteria</taxon>
        <taxon>Hyphomicrobiales</taxon>
        <taxon>Phyllobacteriaceae</taxon>
        <taxon>Phyllobacterium</taxon>
    </lineage>
</organism>
<dbReference type="AlphaFoldDB" id="A0A318T0Z1"/>
<dbReference type="PANTHER" id="PTHR35862:SF1">
    <property type="entry name" value="FELS-2 PROPHAGE PROTEIN"/>
    <property type="match status" value="1"/>
</dbReference>
<dbReference type="InterPro" id="IPR052726">
    <property type="entry name" value="Phage_Baseplate_Hub"/>
</dbReference>
<keyword evidence="4" id="KW-1185">Reference proteome</keyword>
<sequence length="377" mass="40766">MPDPVKRTIEQLRANGAPQFFERDPAKLKALFKQEFERVSGRTLYPAQTEMFLIETAAYSLSILNEAAQTATEQNTAVFAEGVHLENRGSNVSTFRLLAQRAKTELRFELNQVRLVDVVIPRGTRVASGSAVIFATDADLIIPAGMLAATVRGTAETPGAAFNGLGVGAVADLLDPIAYVTSVRNVSIVEGGTDDEDLERFRLRVVNALYTIAKTGPRNGYREHVMAVDPEIVDVEPVRPEPGFINIYPLTRTGQPSQALKDAILAYLDPDTLRPMGDDVTVHDPVRIGFRFTLIVRSLEAVAGLDATARAAAETAFFPWTQELGAQIAPSAIIAAVKTIPGVTDVAIGGLDFTDLPKTHYAGLDELIVKLEVKANV</sequence>
<name>A0A318T0Z1_9HYPH</name>
<accession>A0A318T0Z1</accession>
<evidence type="ECO:0000313" key="3">
    <source>
        <dbReference type="EMBL" id="PYE87387.1"/>
    </source>
</evidence>
<evidence type="ECO:0000313" key="4">
    <source>
        <dbReference type="Proteomes" id="UP000247454"/>
    </source>
</evidence>
<dbReference type="EMBL" id="QJTF01000013">
    <property type="protein sequence ID" value="PYE87387.1"/>
    <property type="molecule type" value="Genomic_DNA"/>
</dbReference>
<reference evidence="3 4" key="1">
    <citation type="submission" date="2018-06" db="EMBL/GenBank/DDBJ databases">
        <title>Genomic Encyclopedia of Type Strains, Phase III (KMG-III): the genomes of soil and plant-associated and newly described type strains.</title>
        <authorList>
            <person name="Whitman W."/>
        </authorList>
    </citation>
    <scope>NUCLEOTIDE SEQUENCE [LARGE SCALE GENOMIC DNA]</scope>
    <source>
        <strain evidence="3 4">ORS 1419</strain>
    </source>
</reference>
<dbReference type="RefSeq" id="WP_110752276.1">
    <property type="nucleotide sequence ID" value="NZ_QJTF01000013.1"/>
</dbReference>
<evidence type="ECO:0000259" key="2">
    <source>
        <dbReference type="Pfam" id="PF26078"/>
    </source>
</evidence>
<dbReference type="Pfam" id="PF26078">
    <property type="entry name" value="Baseplate_J_M"/>
    <property type="match status" value="1"/>
</dbReference>
<dbReference type="InterPro" id="IPR006949">
    <property type="entry name" value="Barrel_Baseplate_J-like"/>
</dbReference>
<gene>
    <name evidence="3" type="ORF">C7477_1138</name>
</gene>
<comment type="caution">
    <text evidence="3">The sequence shown here is derived from an EMBL/GenBank/DDBJ whole genome shotgun (WGS) entry which is preliminary data.</text>
</comment>
<dbReference type="InterPro" id="IPR058531">
    <property type="entry name" value="Baseplate_J_M"/>
</dbReference>
<dbReference type="Proteomes" id="UP000247454">
    <property type="component" value="Unassembled WGS sequence"/>
</dbReference>
<dbReference type="Pfam" id="PF04865">
    <property type="entry name" value="Baseplate_J"/>
    <property type="match status" value="1"/>
</dbReference>
<feature type="domain" description="Baseplate J-like central" evidence="2">
    <location>
        <begin position="215"/>
        <end position="282"/>
    </location>
</feature>
<evidence type="ECO:0000259" key="1">
    <source>
        <dbReference type="Pfam" id="PF04865"/>
    </source>
</evidence>